<dbReference type="RefSeq" id="XP_015658110.1">
    <property type="nucleotide sequence ID" value="XM_015803468.1"/>
</dbReference>
<feature type="compositionally biased region" description="Low complexity" evidence="1">
    <location>
        <begin position="234"/>
        <end position="244"/>
    </location>
</feature>
<dbReference type="Proteomes" id="UP000037923">
    <property type="component" value="Unassembled WGS sequence"/>
</dbReference>
<evidence type="ECO:0000313" key="3">
    <source>
        <dbReference type="Proteomes" id="UP000037923"/>
    </source>
</evidence>
<feature type="region of interest" description="Disordered" evidence="1">
    <location>
        <begin position="1219"/>
        <end position="1271"/>
    </location>
</feature>
<feature type="compositionally biased region" description="Basic and acidic residues" evidence="1">
    <location>
        <begin position="1219"/>
        <end position="1233"/>
    </location>
</feature>
<evidence type="ECO:0000256" key="1">
    <source>
        <dbReference type="SAM" id="MobiDB-lite"/>
    </source>
</evidence>
<feature type="region of interest" description="Disordered" evidence="1">
    <location>
        <begin position="1522"/>
        <end position="1657"/>
    </location>
</feature>
<gene>
    <name evidence="2" type="ORF">ABB37_05452</name>
</gene>
<feature type="compositionally biased region" description="Low complexity" evidence="1">
    <location>
        <begin position="1534"/>
        <end position="1547"/>
    </location>
</feature>
<comment type="caution">
    <text evidence="2">The sequence shown here is derived from an EMBL/GenBank/DDBJ whole genome shotgun (WGS) entry which is preliminary data.</text>
</comment>
<proteinExistence type="predicted"/>
<dbReference type="EMBL" id="LGTL01000010">
    <property type="protein sequence ID" value="KPA79671.1"/>
    <property type="molecule type" value="Genomic_DNA"/>
</dbReference>
<name>A0A0N1J4S6_LEPPY</name>
<dbReference type="GO" id="GO:0006406">
    <property type="term" value="P:mRNA export from nucleus"/>
    <property type="evidence" value="ECO:0007669"/>
    <property type="project" value="TreeGrafter"/>
</dbReference>
<reference evidence="2 3" key="1">
    <citation type="submission" date="2015-07" db="EMBL/GenBank/DDBJ databases">
        <title>High-quality genome of monoxenous trypanosomatid Leptomonas pyrrhocoris.</title>
        <authorList>
            <person name="Flegontov P."/>
            <person name="Butenko A."/>
            <person name="Firsov S."/>
            <person name="Vlcek C."/>
            <person name="Logacheva M.D."/>
            <person name="Field M."/>
            <person name="Filatov D."/>
            <person name="Flegontova O."/>
            <person name="Gerasimov E."/>
            <person name="Jackson A.P."/>
            <person name="Kelly S."/>
            <person name="Opperdoes F."/>
            <person name="O'Reilly A."/>
            <person name="Votypka J."/>
            <person name="Yurchenko V."/>
            <person name="Lukes J."/>
        </authorList>
    </citation>
    <scope>NUCLEOTIDE SEQUENCE [LARGE SCALE GENOMIC DNA]</scope>
    <source>
        <strain evidence="2">H10</strain>
    </source>
</reference>
<feature type="compositionally biased region" description="Basic and acidic residues" evidence="1">
    <location>
        <begin position="1599"/>
        <end position="1649"/>
    </location>
</feature>
<dbReference type="GeneID" id="26905742"/>
<dbReference type="VEuPathDB" id="TriTrypDB:LpyrH10_10_2210"/>
<organism evidence="2 3">
    <name type="scientific">Leptomonas pyrrhocoris</name>
    <name type="common">Firebug parasite</name>
    <dbReference type="NCBI Taxonomy" id="157538"/>
    <lineage>
        <taxon>Eukaryota</taxon>
        <taxon>Discoba</taxon>
        <taxon>Euglenozoa</taxon>
        <taxon>Kinetoplastea</taxon>
        <taxon>Metakinetoplastina</taxon>
        <taxon>Trypanosomatida</taxon>
        <taxon>Trypanosomatidae</taxon>
        <taxon>Leishmaniinae</taxon>
        <taxon>Leptomonas</taxon>
    </lineage>
</organism>
<dbReference type="PANTHER" id="PTHR18898:SF2">
    <property type="entry name" value="NUCLEOPROTEIN TPR"/>
    <property type="match status" value="1"/>
</dbReference>
<dbReference type="GO" id="GO:0005643">
    <property type="term" value="C:nuclear pore"/>
    <property type="evidence" value="ECO:0007669"/>
    <property type="project" value="TreeGrafter"/>
</dbReference>
<feature type="compositionally biased region" description="Low complexity" evidence="1">
    <location>
        <begin position="1262"/>
        <end position="1271"/>
    </location>
</feature>
<sequence>MAESTAISPSSPWWWTHCSVAEAAEPLDPTADDAAAAALASITAQTAQHTLAHAELLCAYLASTHADTASAAADIYAQLKLDAVLVPLLCQLRKAMAQAWEERAAEQAEAAAAEGAAPPLPNASSNNISSNGVATSFSSPSSSPLPPAATQESVVAAACADPVLLRRLRVLQQQIYVAFFKAVLRGLTSGVRSAVALYETEAVVFDGVARGVALLLDGFCAQLMEAATTMRATANAPTPTSASSEEVQNARRGHRSSNSFASASSFGTAAGAHVGSSANDWLTGMMPLYVRAAERSAQVVGGETDTAEAPAPARPPIPSPSLCLVSYVGVFLQGAGLQLLPSEQAAQLPLFTAIVHRVALAQLKQRCAAAMTDVTEAAAATVLSASSTSLPPSSDKGSQSAAAAVAHIKSASLFLQHLTDAQLYSEEHGTEMEDDDCTTLFRAPPFNPPRSVTGTEQPAGSGAAVVDYSVASLAALTTYQACSQILSHLEKWWTLCRRLLAQARAEAGVQAASAGEHDEGKEEQEANPSQTELAQGAALLKEAEDAWLLLRRHAMTASVILSNYAETTLLLAPFAALLTRLFYSPSGDDEATAAVSQGAWKACIRELHHVTRTIYSCSDSSGHGAGASRGSTGVAAASAVSARPLRPRYRNVGNYTFAVASYLRVPTVLSDAAGRSVLSTTENAHPTCSADVTPKVLPLAFSLLHQPLTVLRDRVWHMLITPGVVNLQLKVDTIVGEKGSVADRSTSSPAAAAANAAATSSIDGSSASTSTAVAASATSARARAASDQPMTAAEIVELCFPRHYRLLHAMDLAMQYCVSRAQELAEAAAATAAADAWVPAGSLPSLFAQFFGAALDEAFIAQMRSDNDEVCGSEVLMFYAAVFRTLPRDALSSLRAALSTFLGHAGVHLLEYIRYHIVDQQRYGFAAFFLPPLRALGLDYSTVEDTDISLALAANPPHAHAMAYAWELPRLFFWKHDSTPAAEVAWSAHGAAQQYLCELMTQEPPVTPAFMKILAEASEVAHRRCYRKAGDNGAKRAAASTAKAAATDAMTAVFLAFCRWCAVQLSALAATPSPSSAVPRASISAALATLIGASQRAAAATAAQTHPVLVALHAQLREAIDEADEEQAEPSTFSSRVVAWFWTCSYDAVAPAHLQSCARRLLRDFSVQFGQRAPIKTVLGIRAMVEQQLKADEVAASAVALRKLKQAMEEDVKELLECQQKHEKQQEEARETVEDGGENAVKDETPAADDAPQMQDDKTVESAELAPPSSAASAALQTTAAAPVLAPAELRGYVDQLLTALVTRAQLSPVDGAISAAVLGLFLQALSDSQLPIQMSAQDRQRMCERFVFTVTSTIPDLTRAETLSSACSLHLVFENTVFPFKKSFLETTPSLRAFHGSLSDNESDAFKLVQHTLGDVLTAFQKCQSSDGTLVSLSGWKAVLLLEQTAPFLLLVRSLLEKVRVSIRKAVLKKRSPCVELLHLQLTRMEKEAVREGRNVADDVLHLFTHHPPPSPVSAAATTALRNSSSSTRAIRSTPPTAAAAASPSTVKREATGAVPTSTARGSPKRPRGGRRVREEELRRAARQRNAAAAPGNGSSGSERRRRDEGGDGDGRRNSERKREREDDTGNDGRRDTKSDRGSSRRGGDGRPGRSGRHRR</sequence>
<feature type="region of interest" description="Disordered" evidence="1">
    <location>
        <begin position="510"/>
        <end position="531"/>
    </location>
</feature>
<dbReference type="OrthoDB" id="273709at2759"/>
<accession>A0A0N1J4S6</accession>
<dbReference type="OMA" id="MAYAWEL"/>
<feature type="compositionally biased region" description="Low complexity" evidence="1">
    <location>
        <begin position="1585"/>
        <end position="1598"/>
    </location>
</feature>
<feature type="region of interest" description="Disordered" evidence="1">
    <location>
        <begin position="234"/>
        <end position="259"/>
    </location>
</feature>
<feature type="compositionally biased region" description="Basic and acidic residues" evidence="1">
    <location>
        <begin position="515"/>
        <end position="524"/>
    </location>
</feature>
<dbReference type="GO" id="GO:0017056">
    <property type="term" value="F:structural constituent of nuclear pore"/>
    <property type="evidence" value="ECO:0007669"/>
    <property type="project" value="TreeGrafter"/>
</dbReference>
<evidence type="ECO:0000313" key="2">
    <source>
        <dbReference type="EMBL" id="KPA79671.1"/>
    </source>
</evidence>
<keyword evidence="3" id="KW-1185">Reference proteome</keyword>
<protein>
    <submittedName>
        <fullName evidence="2">Uncharacterized protein</fullName>
    </submittedName>
</protein>
<feature type="compositionally biased region" description="Polar residues" evidence="1">
    <location>
        <begin position="1522"/>
        <end position="1532"/>
    </location>
</feature>
<dbReference type="PANTHER" id="PTHR18898">
    <property type="entry name" value="NUCLEOPROTEIN TPR-RELATED"/>
    <property type="match status" value="1"/>
</dbReference>